<dbReference type="PRINTS" id="PR00101">
    <property type="entry name" value="ATCASE"/>
</dbReference>
<dbReference type="Gene3D" id="3.40.50.1370">
    <property type="entry name" value="Aspartate/ornithine carbamoyltransferase"/>
    <property type="match status" value="2"/>
</dbReference>
<dbReference type="NCBIfam" id="TIGR03316">
    <property type="entry name" value="ygeW"/>
    <property type="match status" value="1"/>
</dbReference>
<protein>
    <submittedName>
        <fullName evidence="5">Knotted carbamoyltransferase YgeW</fullName>
        <ecNumber evidence="5">2.1.3.-</ecNumber>
    </submittedName>
</protein>
<dbReference type="Pfam" id="PF00185">
    <property type="entry name" value="OTCace"/>
    <property type="match status" value="1"/>
</dbReference>
<sequence>MKNMNELIKEISQLESKLHDKDFLLTWEQSPEELERVLKTAQVLKTMRGENIATNVFKNGLGISLFRDNSTRTRFSYASAINMLGLAQQDLDEGKSQIAHGETVRETANMISFCADAIGIRDDMYLGAGNAYMREVGEALDNGVKEGVLPHRPALVNLQCDIDHPTQSMADLAWLEEHFGGLDQLKGKKIAMTWAYSPSYGKPLSVPQGIIGLMSRFGMDVVLAHPEGYDLIPEVVEEAKKNAQESGGSFTPVTSMEEAFKDADIVYPKSWAPYKVMGERTELLRANDHAGLKELEKACLAQNAQHKDWHCTEDMMKLTKGGEALYMHCLPADITGVSCEEGEVEESVFEKYRIATYKEASWKPYIIAAMILNRKYQDVAGVLDDLLNESEKRVK</sequence>
<evidence type="ECO:0000259" key="3">
    <source>
        <dbReference type="Pfam" id="PF00185"/>
    </source>
</evidence>
<evidence type="ECO:0000256" key="2">
    <source>
        <dbReference type="RuleBase" id="RU003634"/>
    </source>
</evidence>
<dbReference type="PANTHER" id="PTHR45753">
    <property type="entry name" value="ORNITHINE CARBAMOYLTRANSFERASE, MITOCHONDRIAL"/>
    <property type="match status" value="1"/>
</dbReference>
<dbReference type="EC" id="2.1.3.-" evidence="5"/>
<dbReference type="EMBL" id="JAKRRX010000028">
    <property type="protein sequence ID" value="MCW8333587.1"/>
    <property type="molecule type" value="Genomic_DNA"/>
</dbReference>
<accession>A0A9X3CD34</accession>
<dbReference type="GO" id="GO:0004585">
    <property type="term" value="F:ornithine carbamoyltransferase activity"/>
    <property type="evidence" value="ECO:0007669"/>
    <property type="project" value="TreeGrafter"/>
</dbReference>
<dbReference type="GO" id="GO:0042450">
    <property type="term" value="P:L-arginine biosynthetic process via ornithine"/>
    <property type="evidence" value="ECO:0007669"/>
    <property type="project" value="TreeGrafter"/>
</dbReference>
<dbReference type="Proteomes" id="UP001155586">
    <property type="component" value="Unassembled WGS sequence"/>
</dbReference>
<dbReference type="Pfam" id="PF02729">
    <property type="entry name" value="OTCace_N"/>
    <property type="match status" value="1"/>
</dbReference>
<reference evidence="5" key="1">
    <citation type="submission" date="2022-02" db="EMBL/GenBank/DDBJ databases">
        <title>Vibrio sp. nov., a new bacterium isolated from Bohai sea, China.</title>
        <authorList>
            <person name="Yuan Y."/>
        </authorList>
    </citation>
    <scope>NUCLEOTIDE SEQUENCE</scope>
    <source>
        <strain evidence="5">DBSS07</strain>
    </source>
</reference>
<proteinExistence type="inferred from homology"/>
<organism evidence="5 6">
    <name type="scientific">Vibrio paucivorans</name>
    <dbReference type="NCBI Taxonomy" id="2829489"/>
    <lineage>
        <taxon>Bacteria</taxon>
        <taxon>Pseudomonadati</taxon>
        <taxon>Pseudomonadota</taxon>
        <taxon>Gammaproteobacteria</taxon>
        <taxon>Vibrionales</taxon>
        <taxon>Vibrionaceae</taxon>
        <taxon>Vibrio</taxon>
    </lineage>
</organism>
<keyword evidence="1 2" id="KW-0808">Transferase</keyword>
<gene>
    <name evidence="5" type="primary">ygeW</name>
    <name evidence="5" type="ORF">MD483_07090</name>
</gene>
<dbReference type="AlphaFoldDB" id="A0A9X3CD34"/>
<dbReference type="GO" id="GO:0019240">
    <property type="term" value="P:citrulline biosynthetic process"/>
    <property type="evidence" value="ECO:0007669"/>
    <property type="project" value="TreeGrafter"/>
</dbReference>
<dbReference type="InterPro" id="IPR036901">
    <property type="entry name" value="Asp/Orn_carbamoylTrfase_sf"/>
</dbReference>
<dbReference type="PANTHER" id="PTHR45753:SF3">
    <property type="entry name" value="ORNITHINE TRANSCARBAMYLASE, MITOCHONDRIAL"/>
    <property type="match status" value="1"/>
</dbReference>
<dbReference type="InterPro" id="IPR017702">
    <property type="entry name" value="Carbamoyltransferase_YgeW"/>
</dbReference>
<feature type="domain" description="Aspartate/ornithine carbamoyltransferase Asp/Orn-binding" evidence="3">
    <location>
        <begin position="210"/>
        <end position="371"/>
    </location>
</feature>
<evidence type="ECO:0000259" key="4">
    <source>
        <dbReference type="Pfam" id="PF02729"/>
    </source>
</evidence>
<dbReference type="GO" id="GO:0016597">
    <property type="term" value="F:amino acid binding"/>
    <property type="evidence" value="ECO:0007669"/>
    <property type="project" value="InterPro"/>
</dbReference>
<comment type="similarity">
    <text evidence="2">Belongs to the aspartate/ornithine carbamoyltransferase superfamily.</text>
</comment>
<evidence type="ECO:0000256" key="1">
    <source>
        <dbReference type="ARBA" id="ARBA00022679"/>
    </source>
</evidence>
<evidence type="ECO:0000313" key="6">
    <source>
        <dbReference type="Proteomes" id="UP001155586"/>
    </source>
</evidence>
<dbReference type="SUPFAM" id="SSF53671">
    <property type="entry name" value="Aspartate/ornithine carbamoyltransferase"/>
    <property type="match status" value="1"/>
</dbReference>
<feature type="domain" description="Aspartate/ornithine carbamoyltransferase carbamoyl-P binding" evidence="4">
    <location>
        <begin position="21"/>
        <end position="177"/>
    </location>
</feature>
<dbReference type="RefSeq" id="WP_265687105.1">
    <property type="nucleotide sequence ID" value="NZ_JAKRRX010000028.1"/>
</dbReference>
<dbReference type="NCBIfam" id="NF005538">
    <property type="entry name" value="PRK07200.1"/>
    <property type="match status" value="1"/>
</dbReference>
<comment type="caution">
    <text evidence="5">The sequence shown here is derived from an EMBL/GenBank/DDBJ whole genome shotgun (WGS) entry which is preliminary data.</text>
</comment>
<evidence type="ECO:0000313" key="5">
    <source>
        <dbReference type="EMBL" id="MCW8333587.1"/>
    </source>
</evidence>
<dbReference type="InterPro" id="IPR006130">
    <property type="entry name" value="Asp/Orn_carbamoylTrfase"/>
</dbReference>
<keyword evidence="6" id="KW-1185">Reference proteome</keyword>
<dbReference type="InterPro" id="IPR006131">
    <property type="entry name" value="Asp_carbamoyltransf_Asp/Orn-bd"/>
</dbReference>
<dbReference type="InterPro" id="IPR006132">
    <property type="entry name" value="Asp/Orn_carbamoyltranf_P-bd"/>
</dbReference>
<dbReference type="PRINTS" id="PR00100">
    <property type="entry name" value="AOTCASE"/>
</dbReference>
<name>A0A9X3CD34_9VIBR</name>